<evidence type="ECO:0000256" key="3">
    <source>
        <dbReference type="ARBA" id="ARBA00023125"/>
    </source>
</evidence>
<comment type="function">
    <text evidence="4">Involved in the restart of stalled replication forks, which reloads the replicative helicase on sites other than the origin of replication; the PriA-PriB pathway is the major replication restart pathway. During primosome assembly it facilitates complex formation between PriA and DnaT on DNA; stabilizes PriA on DNA. Stimulates the DNA unwinding activity of PriA helicase.</text>
</comment>
<gene>
    <name evidence="4" type="primary">priB</name>
    <name evidence="5" type="ORF">ABW99_08705</name>
</gene>
<keyword evidence="2 4" id="KW-0235">DNA replication</keyword>
<evidence type="ECO:0000256" key="4">
    <source>
        <dbReference type="HAMAP-Rule" id="MF_00720"/>
    </source>
</evidence>
<dbReference type="OrthoDB" id="5296916at2"/>
<dbReference type="HAMAP" id="MF_00720">
    <property type="entry name" value="PriB"/>
    <property type="match status" value="1"/>
</dbReference>
<evidence type="ECO:0000313" key="6">
    <source>
        <dbReference type="Proteomes" id="UP000036700"/>
    </source>
</evidence>
<comment type="subunit">
    <text evidence="4">Homodimer. Interacts with PriA and DnaT. Component of the replication restart primosome. Primosome assembly occurs via a 'hand-off' mechanism. PriA binds to replication forks, subsequently PriB then DnaT bind; DnaT then displaces ssDNA to generate the helicase loading substrate.</text>
</comment>
<dbReference type="PROSITE" id="PS50935">
    <property type="entry name" value="SSB"/>
    <property type="match status" value="1"/>
</dbReference>
<keyword evidence="1 4" id="KW-0639">Primosome</keyword>
<sequence length="99" mass="10654">MNRLELEASVVEMGSLRYTPAGIPAIECTLTHAGSVLEAGTPRQIEFNISAVALGEIVEGVMALGLGQPVRLSGFLARKHRNSRTLVFHITALQEIGRD</sequence>
<dbReference type="SUPFAM" id="SSF50249">
    <property type="entry name" value="Nucleic acid-binding proteins"/>
    <property type="match status" value="1"/>
</dbReference>
<dbReference type="KEGG" id="ptx:ABW99_08705"/>
<evidence type="ECO:0000313" key="5">
    <source>
        <dbReference type="EMBL" id="AKJ68281.1"/>
    </source>
</evidence>
<organism evidence="5 6">
    <name type="scientific">Pandoraea thiooxydans</name>
    <dbReference type="NCBI Taxonomy" id="445709"/>
    <lineage>
        <taxon>Bacteria</taxon>
        <taxon>Pseudomonadati</taxon>
        <taxon>Pseudomonadota</taxon>
        <taxon>Betaproteobacteria</taxon>
        <taxon>Burkholderiales</taxon>
        <taxon>Burkholderiaceae</taxon>
        <taxon>Pandoraea</taxon>
    </lineage>
</organism>
<evidence type="ECO:0000256" key="1">
    <source>
        <dbReference type="ARBA" id="ARBA00022515"/>
    </source>
</evidence>
<dbReference type="Gene3D" id="2.40.50.140">
    <property type="entry name" value="Nucleic acid-binding proteins"/>
    <property type="match status" value="1"/>
</dbReference>
<dbReference type="RefSeq" id="WP_047214101.1">
    <property type="nucleotide sequence ID" value="NZ_CP011568.3"/>
</dbReference>
<dbReference type="GO" id="GO:0006269">
    <property type="term" value="P:DNA replication, synthesis of primer"/>
    <property type="evidence" value="ECO:0007669"/>
    <property type="project" value="UniProtKB-KW"/>
</dbReference>
<dbReference type="InterPro" id="IPR012340">
    <property type="entry name" value="NA-bd_OB-fold"/>
</dbReference>
<dbReference type="GO" id="GO:1990077">
    <property type="term" value="C:primosome complex"/>
    <property type="evidence" value="ECO:0007669"/>
    <property type="project" value="UniProtKB-UniRule"/>
</dbReference>
<name>A0A0G3EU83_9BURK</name>
<evidence type="ECO:0000256" key="2">
    <source>
        <dbReference type="ARBA" id="ARBA00022705"/>
    </source>
</evidence>
<dbReference type="NCBIfam" id="TIGR04418">
    <property type="entry name" value="PriB_gamma"/>
    <property type="match status" value="1"/>
</dbReference>
<reference evidence="6" key="1">
    <citation type="submission" date="2015-06" db="EMBL/GenBank/DDBJ databases">
        <authorList>
            <person name="Lim Y.L."/>
            <person name="Ee R."/>
            <person name="Yong D."/>
            <person name="How K.Y."/>
            <person name="Yin W.F."/>
            <person name="Chan K.G."/>
        </authorList>
    </citation>
    <scope>NUCLEOTIDE SEQUENCE [LARGE SCALE GENOMIC DNA]</scope>
    <source>
        <strain evidence="6">DSM 25325</strain>
    </source>
</reference>
<dbReference type="Proteomes" id="UP000036700">
    <property type="component" value="Chromosome"/>
</dbReference>
<dbReference type="PIRSF" id="PIRSF003135">
    <property type="entry name" value="Primosomal_n"/>
    <property type="match status" value="1"/>
</dbReference>
<dbReference type="EMBL" id="CP011568">
    <property type="protein sequence ID" value="AKJ68281.1"/>
    <property type="molecule type" value="Genomic_DNA"/>
</dbReference>
<dbReference type="Pfam" id="PF22657">
    <property type="entry name" value="SSB_1"/>
    <property type="match status" value="1"/>
</dbReference>
<accession>A0A0G3EU83</accession>
<keyword evidence="3 4" id="KW-0238">DNA-binding</keyword>
<comment type="similarity">
    <text evidence="4">Belongs to the PriB family.</text>
</comment>
<dbReference type="PATRIC" id="fig|445709.3.peg.1863"/>
<dbReference type="AlphaFoldDB" id="A0A0G3EU83"/>
<keyword evidence="6" id="KW-1185">Reference proteome</keyword>
<dbReference type="GO" id="GO:0003697">
    <property type="term" value="F:single-stranded DNA binding"/>
    <property type="evidence" value="ECO:0007669"/>
    <property type="project" value="UniProtKB-UniRule"/>
</dbReference>
<dbReference type="STRING" id="445709.ABW99_08705"/>
<proteinExistence type="inferred from homology"/>
<dbReference type="InterPro" id="IPR000424">
    <property type="entry name" value="Primosome_PriB/ssb"/>
</dbReference>
<protein>
    <recommendedName>
        <fullName evidence="4">Replication restart protein PriB</fullName>
    </recommendedName>
</protein>
<dbReference type="InterPro" id="IPR023646">
    <property type="entry name" value="Prisomal_replication_PriB"/>
</dbReference>